<gene>
    <name evidence="2" type="primary">orf584</name>
</gene>
<protein>
    <submittedName>
        <fullName evidence="2">Uncharacterized protein</fullName>
    </submittedName>
</protein>
<geneLocation type="mitochondrion" evidence="2"/>
<dbReference type="AlphaFoldDB" id="A0A7T0M4R8"/>
<accession>A0A7T0M4R8</accession>
<organism evidence="2">
    <name type="scientific">Halteria grandinella</name>
    <dbReference type="NCBI Taxonomy" id="5974"/>
    <lineage>
        <taxon>Eukaryota</taxon>
        <taxon>Sar</taxon>
        <taxon>Alveolata</taxon>
        <taxon>Ciliophora</taxon>
        <taxon>Intramacronucleata</taxon>
        <taxon>Spirotrichea</taxon>
        <taxon>Stichotrichia</taxon>
        <taxon>Sporadotrichida</taxon>
        <taxon>Halteriidae</taxon>
        <taxon>Halteria</taxon>
    </lineage>
</organism>
<evidence type="ECO:0000313" key="2">
    <source>
        <dbReference type="EMBL" id="QPL16008.1"/>
    </source>
</evidence>
<proteinExistence type="predicted"/>
<keyword evidence="1" id="KW-0472">Membrane</keyword>
<keyword evidence="2" id="KW-0496">Mitochondrion</keyword>
<keyword evidence="1" id="KW-1133">Transmembrane helix</keyword>
<dbReference type="RefSeq" id="YP_010049603.1">
    <property type="nucleotide sequence ID" value="NC_054370.1"/>
</dbReference>
<keyword evidence="1" id="KW-0812">Transmembrane</keyword>
<dbReference type="EMBL" id="MT471317">
    <property type="protein sequence ID" value="QPL16008.1"/>
    <property type="molecule type" value="Genomic_DNA"/>
</dbReference>
<dbReference type="GeneID" id="63661441"/>
<evidence type="ECO:0000256" key="1">
    <source>
        <dbReference type="SAM" id="Phobius"/>
    </source>
</evidence>
<name>A0A7T0M4R8_HALGN</name>
<sequence length="156" mass="19232">MLMKFEHFRNSLYWINLLKIKKQKLKLGLVSFEIIPIFFNGFKIYEYSEMRYSRQDMTKEDESKLSTRLEKLKWKWTFSHLMALLIILLIFYNYFYFNVYLYYFNLILPSENFFNNSTHNTFLSNIIFNTENINFFKKSPSFNFKLNSFLLEFINL</sequence>
<reference evidence="2" key="1">
    <citation type="submission" date="2020-05" db="EMBL/GenBank/DDBJ databases">
        <title>Characterization and comparative analysis of mitochondrial genomes of the highly differentiated ciliated protists shed light on the diversity and evolution of the linear molecular architecture.</title>
        <authorList>
            <person name="Zhang T."/>
            <person name="Li C."/>
            <person name="Zhang X."/>
            <person name="Wang C."/>
            <person name="Roger A.J."/>
            <person name="Song W."/>
            <person name="Gao F."/>
        </authorList>
    </citation>
    <scope>NUCLEOTIDE SEQUENCE</scope>
</reference>
<feature type="transmembrane region" description="Helical" evidence="1">
    <location>
        <begin position="81"/>
        <end position="103"/>
    </location>
</feature>